<dbReference type="Gene3D" id="3.40.630.30">
    <property type="match status" value="1"/>
</dbReference>
<dbReference type="AlphaFoldDB" id="D5BS76"/>
<accession>D5BS76</accession>
<dbReference type="FunFam" id="3.40.630.30:FF:000047">
    <property type="entry name" value="Acetyltransferase, GNAT family"/>
    <property type="match status" value="1"/>
</dbReference>
<evidence type="ECO:0000313" key="3">
    <source>
        <dbReference type="Proteomes" id="UP000007460"/>
    </source>
</evidence>
<dbReference type="Proteomes" id="UP000007460">
    <property type="component" value="Chromosome"/>
</dbReference>
<organism evidence="2 3">
    <name type="scientific">Puniceispirillum marinum (strain IMCC1322)</name>
    <dbReference type="NCBI Taxonomy" id="488538"/>
    <lineage>
        <taxon>Bacteria</taxon>
        <taxon>Pseudomonadati</taxon>
        <taxon>Pseudomonadota</taxon>
        <taxon>Alphaproteobacteria</taxon>
        <taxon>Candidatus Puniceispirillales</taxon>
        <taxon>Candidatus Puniceispirillaceae</taxon>
        <taxon>Candidatus Puniceispirillum</taxon>
    </lineage>
</organism>
<dbReference type="InterPro" id="IPR016181">
    <property type="entry name" value="Acyl_CoA_acyltransferase"/>
</dbReference>
<dbReference type="GO" id="GO:0005737">
    <property type="term" value="C:cytoplasm"/>
    <property type="evidence" value="ECO:0007669"/>
    <property type="project" value="TreeGrafter"/>
</dbReference>
<keyword evidence="3" id="KW-1185">Reference proteome</keyword>
<dbReference type="SUPFAM" id="SSF55729">
    <property type="entry name" value="Acyl-CoA N-acyltransferases (Nat)"/>
    <property type="match status" value="1"/>
</dbReference>
<dbReference type="EMBL" id="CP001751">
    <property type="protein sequence ID" value="ADE39123.1"/>
    <property type="molecule type" value="Genomic_DNA"/>
</dbReference>
<dbReference type="HOGENOM" id="CLU_013985_1_2_5"/>
<feature type="domain" description="N-acetyltransferase" evidence="1">
    <location>
        <begin position="38"/>
        <end position="205"/>
    </location>
</feature>
<dbReference type="GO" id="GO:0008999">
    <property type="term" value="F:protein-N-terminal-alanine acetyltransferase activity"/>
    <property type="evidence" value="ECO:0007669"/>
    <property type="project" value="TreeGrafter"/>
</dbReference>
<proteinExistence type="predicted"/>
<keyword evidence="2" id="KW-0808">Transferase</keyword>
<dbReference type="eggNOG" id="COG1670">
    <property type="taxonomic scope" value="Bacteria"/>
</dbReference>
<dbReference type="PROSITE" id="PS51186">
    <property type="entry name" value="GNAT"/>
    <property type="match status" value="1"/>
</dbReference>
<dbReference type="KEGG" id="apb:SAR116_0880"/>
<gene>
    <name evidence="2" type="ordered locus">SAR116_0880</name>
</gene>
<dbReference type="GO" id="GO:1990189">
    <property type="term" value="F:protein N-terminal-serine acetyltransferase activity"/>
    <property type="evidence" value="ECO:0007669"/>
    <property type="project" value="TreeGrafter"/>
</dbReference>
<dbReference type="InterPro" id="IPR051908">
    <property type="entry name" value="Ribosomal_N-acetyltransferase"/>
</dbReference>
<dbReference type="STRING" id="488538.SAR116_0880"/>
<dbReference type="PANTHER" id="PTHR43441:SF2">
    <property type="entry name" value="FAMILY ACETYLTRANSFERASE, PUTATIVE (AFU_ORTHOLOGUE AFUA_7G00850)-RELATED"/>
    <property type="match status" value="1"/>
</dbReference>
<protein>
    <submittedName>
        <fullName evidence="2">GCN5-related N-acetyltransferase</fullName>
        <ecNumber evidence="2">2.3.1.-</ecNumber>
    </submittedName>
</protein>
<evidence type="ECO:0000259" key="1">
    <source>
        <dbReference type="PROSITE" id="PS51186"/>
    </source>
</evidence>
<reference evidence="2 3" key="1">
    <citation type="journal article" date="2010" name="J. Bacteriol.">
        <title>Complete genome sequence of "Candidatus Puniceispirillum marinum" IMCC1322, a representative of the SAR116 clade in the Alphaproteobacteria.</title>
        <authorList>
            <person name="Oh H.M."/>
            <person name="Kwon K.K."/>
            <person name="Kang I."/>
            <person name="Kang S.G."/>
            <person name="Lee J.H."/>
            <person name="Kim S.J."/>
            <person name="Cho J.C."/>
        </authorList>
    </citation>
    <scope>NUCLEOTIDE SEQUENCE [LARGE SCALE GENOMIC DNA]</scope>
    <source>
        <strain evidence="2 3">IMCC1322</strain>
    </source>
</reference>
<dbReference type="PANTHER" id="PTHR43441">
    <property type="entry name" value="RIBOSOMAL-PROTEIN-SERINE ACETYLTRANSFERASE"/>
    <property type="match status" value="1"/>
</dbReference>
<dbReference type="EC" id="2.3.1.-" evidence="2"/>
<evidence type="ECO:0000313" key="2">
    <source>
        <dbReference type="EMBL" id="ADE39123.1"/>
    </source>
</evidence>
<dbReference type="Pfam" id="PF13302">
    <property type="entry name" value="Acetyltransf_3"/>
    <property type="match status" value="1"/>
</dbReference>
<keyword evidence="2" id="KW-0012">Acyltransferase</keyword>
<dbReference type="RefSeq" id="WP_013045752.1">
    <property type="nucleotide sequence ID" value="NC_014010.1"/>
</dbReference>
<dbReference type="InterPro" id="IPR000182">
    <property type="entry name" value="GNAT_dom"/>
</dbReference>
<dbReference type="OrthoDB" id="5295305at2"/>
<sequence>MSDIDLTSILGPKVPNWQPPPSPFDAGFENTGLIGDHVTLVPLDADLHADGLFASFAEDEKGAIWHYLPYGPFATLADYSDYVRVMTASKDVFFFAIQDNATGRFVGVASYLRINPTAGSIEVGHLCFAPALQSTIGATEAMFMMMQWAFEAGYRRYEWKCNARNLRSRRAAQRLGFSYEGVFRQALVAKGHNRDTAWFAAIDAEWPALKLAFTTWLDMTNFDAEGCQYKSLSTLTAPILVARDPALD</sequence>
<name>D5BS76_PUNMI</name>